<evidence type="ECO:0000313" key="7">
    <source>
        <dbReference type="Proteomes" id="UP000306317"/>
    </source>
</evidence>
<dbReference type="PANTHER" id="PTHR43117">
    <property type="entry name" value="OSMOPROTECTANT IMPORT ATP-BINDING PROTEIN OSMV"/>
    <property type="match status" value="1"/>
</dbReference>
<evidence type="ECO:0000313" key="6">
    <source>
        <dbReference type="EMBL" id="THD10030.1"/>
    </source>
</evidence>
<dbReference type="SMART" id="SM00382">
    <property type="entry name" value="AAA"/>
    <property type="match status" value="1"/>
</dbReference>
<dbReference type="EMBL" id="MWIO01000003">
    <property type="protein sequence ID" value="THD10030.1"/>
    <property type="molecule type" value="Genomic_DNA"/>
</dbReference>
<proteinExistence type="inferred from homology"/>
<evidence type="ECO:0000256" key="1">
    <source>
        <dbReference type="ARBA" id="ARBA00005417"/>
    </source>
</evidence>
<comment type="caution">
    <text evidence="6">The sequence shown here is derived from an EMBL/GenBank/DDBJ whole genome shotgun (WGS) entry which is preliminary data.</text>
</comment>
<evidence type="ECO:0000256" key="3">
    <source>
        <dbReference type="ARBA" id="ARBA00022741"/>
    </source>
</evidence>
<evidence type="ECO:0000259" key="5">
    <source>
        <dbReference type="PROSITE" id="PS50893"/>
    </source>
</evidence>
<dbReference type="SUPFAM" id="SSF52540">
    <property type="entry name" value="P-loop containing nucleoside triphosphate hydrolases"/>
    <property type="match status" value="1"/>
</dbReference>
<evidence type="ECO:0000256" key="2">
    <source>
        <dbReference type="ARBA" id="ARBA00022448"/>
    </source>
</evidence>
<keyword evidence="2" id="KW-0813">Transport</keyword>
<dbReference type="InterPro" id="IPR003593">
    <property type="entry name" value="AAA+_ATPase"/>
</dbReference>
<dbReference type="AlphaFoldDB" id="A0A4S3KMQ5"/>
<dbReference type="PROSITE" id="PS50893">
    <property type="entry name" value="ABC_TRANSPORTER_2"/>
    <property type="match status" value="1"/>
</dbReference>
<dbReference type="InterPro" id="IPR003439">
    <property type="entry name" value="ABC_transporter-like_ATP-bd"/>
</dbReference>
<accession>A0A4S3KMQ5</accession>
<organism evidence="6 7">
    <name type="scientific">Rhodanobacter lindaniclasticus</name>
    <dbReference type="NCBI Taxonomy" id="75310"/>
    <lineage>
        <taxon>Bacteria</taxon>
        <taxon>Pseudomonadati</taxon>
        <taxon>Pseudomonadota</taxon>
        <taxon>Gammaproteobacteria</taxon>
        <taxon>Lysobacterales</taxon>
        <taxon>Rhodanobacteraceae</taxon>
        <taxon>Rhodanobacter</taxon>
    </lineage>
</organism>
<dbReference type="GO" id="GO:0016887">
    <property type="term" value="F:ATP hydrolysis activity"/>
    <property type="evidence" value="ECO:0007669"/>
    <property type="project" value="InterPro"/>
</dbReference>
<dbReference type="OrthoDB" id="9802264at2"/>
<dbReference type="InterPro" id="IPR027417">
    <property type="entry name" value="P-loop_NTPase"/>
</dbReference>
<keyword evidence="3" id="KW-0547">Nucleotide-binding</keyword>
<dbReference type="RefSeq" id="WP_136256835.1">
    <property type="nucleotide sequence ID" value="NZ_MWIO01000003.1"/>
</dbReference>
<comment type="similarity">
    <text evidence="1">Belongs to the ABC transporter superfamily.</text>
</comment>
<feature type="domain" description="ABC transporter" evidence="5">
    <location>
        <begin position="12"/>
        <end position="245"/>
    </location>
</feature>
<dbReference type="Proteomes" id="UP000306317">
    <property type="component" value="Unassembled WGS sequence"/>
</dbReference>
<sequence>MSAAEVDGGIRFALDGASKRYGNVVALQPIELTFEAGSTTALIGSSGSGKSTVLRLLLGLERSDSGCVRVDGHALQPADVLALRRRVGYVIQDGGLFPHLTALGNLGLLPQHLGWEPQRIRERAQALAQLTRLPPDALARYPAELSGGQRQRVALMRALMVDPDALLLDEPLGALDPIVRHELQGQLQRLFGELGKTVIVVTHDLAEAAWFAPRLVLLRRGAVVQDGSYADLRDRPADDFVRQFVQAQRTLPAAP</sequence>
<evidence type="ECO:0000256" key="4">
    <source>
        <dbReference type="ARBA" id="ARBA00022840"/>
    </source>
</evidence>
<dbReference type="GO" id="GO:0005524">
    <property type="term" value="F:ATP binding"/>
    <property type="evidence" value="ECO:0007669"/>
    <property type="project" value="UniProtKB-KW"/>
</dbReference>
<dbReference type="PANTHER" id="PTHR43117:SF4">
    <property type="entry name" value="OSMOPROTECTANT IMPORT ATP-BINDING PROTEIN OSMV"/>
    <property type="match status" value="1"/>
</dbReference>
<keyword evidence="4 6" id="KW-0067">ATP-binding</keyword>
<keyword evidence="7" id="KW-1185">Reference proteome</keyword>
<gene>
    <name evidence="6" type="ORF">B1991_00980</name>
</gene>
<dbReference type="Gene3D" id="3.40.50.300">
    <property type="entry name" value="P-loop containing nucleotide triphosphate hydrolases"/>
    <property type="match status" value="1"/>
</dbReference>
<protein>
    <submittedName>
        <fullName evidence="6">ABC transporter ATP-binding protein</fullName>
    </submittedName>
</protein>
<reference evidence="6 7" key="1">
    <citation type="submission" date="2017-02" db="EMBL/GenBank/DDBJ databases">
        <title>Whole genome sequencing of Rhodanobacter lindaniclasticus DSM 17932.</title>
        <authorList>
            <person name="Kumar S."/>
            <person name="Patil P."/>
            <person name="Patil P.B."/>
        </authorList>
    </citation>
    <scope>NUCLEOTIDE SEQUENCE [LARGE SCALE GENOMIC DNA]</scope>
    <source>
        <strain evidence="6 7">DSM 17932</strain>
    </source>
</reference>
<name>A0A4S3KMQ5_9GAMM</name>
<dbReference type="Pfam" id="PF00005">
    <property type="entry name" value="ABC_tran"/>
    <property type="match status" value="1"/>
</dbReference>